<dbReference type="Proteomes" id="UP001500571">
    <property type="component" value="Unassembled WGS sequence"/>
</dbReference>
<organism evidence="2 3">
    <name type="scientific">Nocardioides panacihumi</name>
    <dbReference type="NCBI Taxonomy" id="400774"/>
    <lineage>
        <taxon>Bacteria</taxon>
        <taxon>Bacillati</taxon>
        <taxon>Actinomycetota</taxon>
        <taxon>Actinomycetes</taxon>
        <taxon>Propionibacteriales</taxon>
        <taxon>Nocardioidaceae</taxon>
        <taxon>Nocardioides</taxon>
    </lineage>
</organism>
<feature type="transmembrane region" description="Helical" evidence="1">
    <location>
        <begin position="6"/>
        <end position="25"/>
    </location>
</feature>
<name>A0ABN2R9F1_9ACTN</name>
<feature type="transmembrane region" description="Helical" evidence="1">
    <location>
        <begin position="68"/>
        <end position="85"/>
    </location>
</feature>
<feature type="transmembrane region" description="Helical" evidence="1">
    <location>
        <begin position="97"/>
        <end position="116"/>
    </location>
</feature>
<dbReference type="EMBL" id="BAAAPB010000002">
    <property type="protein sequence ID" value="GAA1965725.1"/>
    <property type="molecule type" value="Genomic_DNA"/>
</dbReference>
<evidence type="ECO:0000313" key="3">
    <source>
        <dbReference type="Proteomes" id="UP001500571"/>
    </source>
</evidence>
<evidence type="ECO:0008006" key="4">
    <source>
        <dbReference type="Google" id="ProtNLM"/>
    </source>
</evidence>
<keyword evidence="1" id="KW-0812">Transmembrane</keyword>
<keyword evidence="3" id="KW-1185">Reference proteome</keyword>
<dbReference type="RefSeq" id="WP_344045604.1">
    <property type="nucleotide sequence ID" value="NZ_BAAAPB010000002.1"/>
</dbReference>
<keyword evidence="1" id="KW-1133">Transmembrane helix</keyword>
<reference evidence="2 3" key="1">
    <citation type="journal article" date="2019" name="Int. J. Syst. Evol. Microbiol.">
        <title>The Global Catalogue of Microorganisms (GCM) 10K type strain sequencing project: providing services to taxonomists for standard genome sequencing and annotation.</title>
        <authorList>
            <consortium name="The Broad Institute Genomics Platform"/>
            <consortium name="The Broad Institute Genome Sequencing Center for Infectious Disease"/>
            <person name="Wu L."/>
            <person name="Ma J."/>
        </authorList>
    </citation>
    <scope>NUCLEOTIDE SEQUENCE [LARGE SCALE GENOMIC DNA]</scope>
    <source>
        <strain evidence="2 3">JCM 15309</strain>
    </source>
</reference>
<comment type="caution">
    <text evidence="2">The sequence shown here is derived from an EMBL/GenBank/DDBJ whole genome shotgun (WGS) entry which is preliminary data.</text>
</comment>
<sequence>MEIVRLVLLLLHLLGFAALFGGLVIQAREPVKRVNSLMRDGAGTAVVAGLLLVGVIEGQTDPDASWHWKVAVKLVVGLVILALVMMNMRKERISQALWATLLGLTVLNVAVAIFWHPVHGSY</sequence>
<protein>
    <recommendedName>
        <fullName evidence="4">Integral membrane protein</fullName>
    </recommendedName>
</protein>
<proteinExistence type="predicted"/>
<evidence type="ECO:0000313" key="2">
    <source>
        <dbReference type="EMBL" id="GAA1965725.1"/>
    </source>
</evidence>
<keyword evidence="1" id="KW-0472">Membrane</keyword>
<evidence type="ECO:0000256" key="1">
    <source>
        <dbReference type="SAM" id="Phobius"/>
    </source>
</evidence>
<gene>
    <name evidence="2" type="ORF">GCM10009798_27580</name>
</gene>
<accession>A0ABN2R9F1</accession>
<feature type="transmembrane region" description="Helical" evidence="1">
    <location>
        <begin position="37"/>
        <end position="56"/>
    </location>
</feature>